<organism evidence="5 6">
    <name type="scientific">Hyaloperonospora arabidopsidis (strain Emoy2)</name>
    <name type="common">Downy mildew agent</name>
    <name type="synonym">Peronospora arabidopsidis</name>
    <dbReference type="NCBI Taxonomy" id="559515"/>
    <lineage>
        <taxon>Eukaryota</taxon>
        <taxon>Sar</taxon>
        <taxon>Stramenopiles</taxon>
        <taxon>Oomycota</taxon>
        <taxon>Peronosporomycetes</taxon>
        <taxon>Peronosporales</taxon>
        <taxon>Peronosporaceae</taxon>
        <taxon>Hyaloperonospora</taxon>
    </lineage>
</organism>
<comment type="pathway">
    <text evidence="4">Carbohydrate biosynthesis; gluconeogenesis.</text>
</comment>
<dbReference type="EMBL" id="JH598126">
    <property type="status" value="NOT_ANNOTATED_CDS"/>
    <property type="molecule type" value="Genomic_DNA"/>
</dbReference>
<dbReference type="GO" id="GO:0019563">
    <property type="term" value="P:glycerol catabolic process"/>
    <property type="evidence" value="ECO:0007669"/>
    <property type="project" value="TreeGrafter"/>
</dbReference>
<dbReference type="OMA" id="MHWADAG"/>
<dbReference type="HOGENOM" id="CLU_024251_2_0_1"/>
<dbReference type="GO" id="GO:0006096">
    <property type="term" value="P:glycolytic process"/>
    <property type="evidence" value="ECO:0007669"/>
    <property type="project" value="UniProtKB-UniPathway"/>
</dbReference>
<dbReference type="InParanoid" id="M4BC88"/>
<dbReference type="CDD" id="cd00311">
    <property type="entry name" value="TIM"/>
    <property type="match status" value="1"/>
</dbReference>
<comment type="subunit">
    <text evidence="2">Homodimer.</text>
</comment>
<evidence type="ECO:0000313" key="6">
    <source>
        <dbReference type="Proteomes" id="UP000011713"/>
    </source>
</evidence>
<dbReference type="FunFam" id="3.20.20.70:FF:000025">
    <property type="entry name" value="Triosephosphate isomerase"/>
    <property type="match status" value="1"/>
</dbReference>
<keyword evidence="4" id="KW-0324">Glycolysis</keyword>
<dbReference type="InterPro" id="IPR000652">
    <property type="entry name" value="Triosephosphate_isomerase"/>
</dbReference>
<dbReference type="UniPathway" id="UPA00109">
    <property type="reaction ID" value="UER00189"/>
</dbReference>
<dbReference type="GO" id="GO:0006094">
    <property type="term" value="P:gluconeogenesis"/>
    <property type="evidence" value="ECO:0007669"/>
    <property type="project" value="UniProtKB-UniPathway"/>
</dbReference>
<dbReference type="NCBIfam" id="TIGR00419">
    <property type="entry name" value="tim"/>
    <property type="match status" value="1"/>
</dbReference>
<reference evidence="5" key="2">
    <citation type="submission" date="2015-06" db="UniProtKB">
        <authorList>
            <consortium name="EnsemblProtists"/>
        </authorList>
    </citation>
    <scope>IDENTIFICATION</scope>
    <source>
        <strain evidence="5">Emoy2</strain>
    </source>
</reference>
<accession>M4BC88</accession>
<dbReference type="EnsemblProtists" id="HpaT803904">
    <property type="protein sequence ID" value="HpaP803904"/>
    <property type="gene ID" value="HpaG803904"/>
</dbReference>
<dbReference type="GO" id="GO:0005829">
    <property type="term" value="C:cytosol"/>
    <property type="evidence" value="ECO:0007669"/>
    <property type="project" value="TreeGrafter"/>
</dbReference>
<dbReference type="PANTHER" id="PTHR21139">
    <property type="entry name" value="TRIOSEPHOSPHATE ISOMERASE"/>
    <property type="match status" value="1"/>
</dbReference>
<dbReference type="AlphaFoldDB" id="M4BC88"/>
<keyword evidence="6" id="KW-1185">Reference proteome</keyword>
<dbReference type="PROSITE" id="PS00171">
    <property type="entry name" value="TIM_1"/>
    <property type="match status" value="1"/>
</dbReference>
<proteinExistence type="inferred from homology"/>
<dbReference type="Gene3D" id="3.20.20.70">
    <property type="entry name" value="Aldolase class I"/>
    <property type="match status" value="1"/>
</dbReference>
<protein>
    <recommendedName>
        <fullName evidence="4">Triosephosphate isomerase</fullName>
        <ecNumber evidence="4">5.3.1.1</ecNumber>
    </recommendedName>
</protein>
<evidence type="ECO:0000313" key="5">
    <source>
        <dbReference type="EnsemblProtists" id="HpaP803904"/>
    </source>
</evidence>
<dbReference type="VEuPathDB" id="FungiDB:HpaG803904"/>
<sequence>MGVRKYVIGGNWKCNGTIQSVTDLCTQLNQVDIASDKVEVVVSPPALHIALAKSLLQDKIAVSAQNVSQSGLGAFTGEIAAEQLVDFELKWTITGHSERRALYGETDEIVAKKTKRALDVGLQVIFCIGESLEERQSDQTLDVLIRQTQALAEIVNEVDWARVVIAYEPVWAIGTGVVATPAQAQETHKELRSYIADKVSPKVAESIRIIYGGSVKGDNCQELIALDDVDGFLVGGASLKPEFAKIIQSAV</sequence>
<dbReference type="InterPro" id="IPR020861">
    <property type="entry name" value="Triosephosphate_isomerase_AS"/>
</dbReference>
<dbReference type="GO" id="GO:0046166">
    <property type="term" value="P:glyceraldehyde-3-phosphate biosynthetic process"/>
    <property type="evidence" value="ECO:0007669"/>
    <property type="project" value="TreeGrafter"/>
</dbReference>
<dbReference type="InterPro" id="IPR013785">
    <property type="entry name" value="Aldolase_TIM"/>
</dbReference>
<dbReference type="HAMAP" id="MF_00147_B">
    <property type="entry name" value="TIM_B"/>
    <property type="match status" value="1"/>
</dbReference>
<dbReference type="FunCoup" id="M4BC88">
    <property type="interactions" value="248"/>
</dbReference>
<name>M4BC88_HYAAE</name>
<reference evidence="6" key="1">
    <citation type="journal article" date="2010" name="Science">
        <title>Signatures of adaptation to obligate biotrophy in the Hyaloperonospora arabidopsidis genome.</title>
        <authorList>
            <person name="Baxter L."/>
            <person name="Tripathy S."/>
            <person name="Ishaque N."/>
            <person name="Boot N."/>
            <person name="Cabral A."/>
            <person name="Kemen E."/>
            <person name="Thines M."/>
            <person name="Ah-Fong A."/>
            <person name="Anderson R."/>
            <person name="Badejoko W."/>
            <person name="Bittner-Eddy P."/>
            <person name="Boore J.L."/>
            <person name="Chibucos M.C."/>
            <person name="Coates M."/>
            <person name="Dehal P."/>
            <person name="Delehaunty K."/>
            <person name="Dong S."/>
            <person name="Downton P."/>
            <person name="Dumas B."/>
            <person name="Fabro G."/>
            <person name="Fronick C."/>
            <person name="Fuerstenberg S.I."/>
            <person name="Fulton L."/>
            <person name="Gaulin E."/>
            <person name="Govers F."/>
            <person name="Hughes L."/>
            <person name="Humphray S."/>
            <person name="Jiang R.H."/>
            <person name="Judelson H."/>
            <person name="Kamoun S."/>
            <person name="Kyung K."/>
            <person name="Meijer H."/>
            <person name="Minx P."/>
            <person name="Morris P."/>
            <person name="Nelson J."/>
            <person name="Phuntumart V."/>
            <person name="Qutob D."/>
            <person name="Rehmany A."/>
            <person name="Rougon-Cardoso A."/>
            <person name="Ryden P."/>
            <person name="Torto-Alalibo T."/>
            <person name="Studholme D."/>
            <person name="Wang Y."/>
            <person name="Win J."/>
            <person name="Wood J."/>
            <person name="Clifton S.W."/>
            <person name="Rogers J."/>
            <person name="Van den Ackerveken G."/>
            <person name="Jones J.D."/>
            <person name="McDowell J.M."/>
            <person name="Beynon J."/>
            <person name="Tyler B.M."/>
        </authorList>
    </citation>
    <scope>NUCLEOTIDE SEQUENCE [LARGE SCALE GENOMIC DNA]</scope>
    <source>
        <strain evidence="6">Emoy2</strain>
    </source>
</reference>
<evidence type="ECO:0000256" key="2">
    <source>
        <dbReference type="ARBA" id="ARBA00011738"/>
    </source>
</evidence>
<dbReference type="InterPro" id="IPR022896">
    <property type="entry name" value="TrioseP_Isoase_bac/euk"/>
</dbReference>
<keyword evidence="3 4" id="KW-0413">Isomerase</keyword>
<dbReference type="SUPFAM" id="SSF51351">
    <property type="entry name" value="Triosephosphate isomerase (TIM)"/>
    <property type="match status" value="1"/>
</dbReference>
<evidence type="ECO:0000256" key="1">
    <source>
        <dbReference type="ARBA" id="ARBA00007422"/>
    </source>
</evidence>
<comment type="pathway">
    <text evidence="4">Carbohydrate degradation; glycolysis; D-glyceraldehyde 3-phosphate from glycerone phosphate: step 1/1.</text>
</comment>
<comment type="catalytic activity">
    <reaction evidence="4">
        <text>D-glyceraldehyde 3-phosphate = dihydroxyacetone phosphate</text>
        <dbReference type="Rhea" id="RHEA:18585"/>
        <dbReference type="ChEBI" id="CHEBI:57642"/>
        <dbReference type="ChEBI" id="CHEBI:59776"/>
        <dbReference type="EC" id="5.3.1.1"/>
    </reaction>
</comment>
<dbReference type="InterPro" id="IPR035990">
    <property type="entry name" value="TIM_sf"/>
</dbReference>
<comment type="similarity">
    <text evidence="1 4">Belongs to the triosephosphate isomerase family.</text>
</comment>
<dbReference type="eggNOG" id="KOG1643">
    <property type="taxonomic scope" value="Eukaryota"/>
</dbReference>
<dbReference type="EC" id="5.3.1.1" evidence="4"/>
<dbReference type="Pfam" id="PF00121">
    <property type="entry name" value="TIM"/>
    <property type="match status" value="1"/>
</dbReference>
<dbReference type="PANTHER" id="PTHR21139:SF2">
    <property type="entry name" value="TRIOSEPHOSPHATE ISOMERASE"/>
    <property type="match status" value="1"/>
</dbReference>
<keyword evidence="4" id="KW-0312">Gluconeogenesis</keyword>
<evidence type="ECO:0000256" key="3">
    <source>
        <dbReference type="ARBA" id="ARBA00023235"/>
    </source>
</evidence>
<evidence type="ECO:0000256" key="4">
    <source>
        <dbReference type="RuleBase" id="RU363013"/>
    </source>
</evidence>
<dbReference type="GO" id="GO:0004807">
    <property type="term" value="F:triose-phosphate isomerase activity"/>
    <property type="evidence" value="ECO:0007669"/>
    <property type="project" value="UniProtKB-EC"/>
</dbReference>
<dbReference type="UniPathway" id="UPA00138"/>
<dbReference type="PROSITE" id="PS51440">
    <property type="entry name" value="TIM_2"/>
    <property type="match status" value="1"/>
</dbReference>
<dbReference type="Proteomes" id="UP000011713">
    <property type="component" value="Unassembled WGS sequence"/>
</dbReference>
<dbReference type="STRING" id="559515.M4BC88"/>